<organism evidence="1 2">
    <name type="scientific">Giardia muris</name>
    <dbReference type="NCBI Taxonomy" id="5742"/>
    <lineage>
        <taxon>Eukaryota</taxon>
        <taxon>Metamonada</taxon>
        <taxon>Diplomonadida</taxon>
        <taxon>Hexamitidae</taxon>
        <taxon>Giardiinae</taxon>
        <taxon>Giardia</taxon>
    </lineage>
</organism>
<dbReference type="EMBL" id="VDLU01000001">
    <property type="protein sequence ID" value="TNJ30632.1"/>
    <property type="molecule type" value="Genomic_DNA"/>
</dbReference>
<name>A0A4Z1SXZ9_GIAMU</name>
<accession>A0A4Z1SXZ9</accession>
<dbReference type="Proteomes" id="UP000315496">
    <property type="component" value="Chromosome 1"/>
</dbReference>
<evidence type="ECO:0000313" key="1">
    <source>
        <dbReference type="EMBL" id="TNJ30632.1"/>
    </source>
</evidence>
<dbReference type="VEuPathDB" id="GiardiaDB:GMRT_21473"/>
<proteinExistence type="predicted"/>
<protein>
    <submittedName>
        <fullName evidence="1">Uncharacterized protein</fullName>
    </submittedName>
</protein>
<reference evidence="1 2" key="1">
    <citation type="submission" date="2019-05" db="EMBL/GenBank/DDBJ databases">
        <title>The compact genome of Giardia muris reveals important steps in the evolution of intestinal protozoan parasites.</title>
        <authorList>
            <person name="Xu F."/>
            <person name="Jimenez-Gonzalez A."/>
            <person name="Einarsson E."/>
            <person name="Astvaldsson A."/>
            <person name="Peirasmaki D."/>
            <person name="Eckmann L."/>
            <person name="Andersson J.O."/>
            <person name="Svard S.G."/>
            <person name="Jerlstrom-Hultqvist J."/>
        </authorList>
    </citation>
    <scope>NUCLEOTIDE SEQUENCE [LARGE SCALE GENOMIC DNA]</scope>
    <source>
        <strain evidence="1 2">Roberts-Thomson</strain>
    </source>
</reference>
<evidence type="ECO:0000313" key="2">
    <source>
        <dbReference type="Proteomes" id="UP000315496"/>
    </source>
</evidence>
<keyword evidence="2" id="KW-1185">Reference proteome</keyword>
<sequence length="97" mass="10810">MLWDDVTIDTLLTLLNSDDLEALRNVLHETSIKAINPSFSPPVDPIENFTTFTVVTTISTTMPTVIATIPPEMPLFDEVLPPPTRPKIPGLRRVTLR</sequence>
<comment type="caution">
    <text evidence="1">The sequence shown here is derived from an EMBL/GenBank/DDBJ whole genome shotgun (WGS) entry which is preliminary data.</text>
</comment>
<gene>
    <name evidence="1" type="ORF">GMRT_21473</name>
</gene>
<dbReference type="AlphaFoldDB" id="A0A4Z1SXZ9"/>